<dbReference type="Gene3D" id="3.40.50.200">
    <property type="entry name" value="Peptidase S8/S53 domain"/>
    <property type="match status" value="1"/>
</dbReference>
<dbReference type="PROSITE" id="PS51892">
    <property type="entry name" value="SUBTILASE"/>
    <property type="match status" value="1"/>
</dbReference>
<dbReference type="EMBL" id="KZ987834">
    <property type="protein sequence ID" value="RKP14447.1"/>
    <property type="molecule type" value="Genomic_DNA"/>
</dbReference>
<evidence type="ECO:0000256" key="4">
    <source>
        <dbReference type="ARBA" id="ARBA00022825"/>
    </source>
</evidence>
<dbReference type="OrthoDB" id="206201at2759"/>
<dbReference type="PRINTS" id="PR00723">
    <property type="entry name" value="SUBTILISIN"/>
</dbReference>
<dbReference type="CDD" id="cd04077">
    <property type="entry name" value="Peptidases_S8_PCSK9_ProteinaseK_like"/>
    <property type="match status" value="1"/>
</dbReference>
<feature type="domain" description="Peptidase S8/S53" evidence="6">
    <location>
        <begin position="29"/>
        <end position="236"/>
    </location>
</feature>
<gene>
    <name evidence="7" type="ORF">BJ684DRAFT_6607</name>
</gene>
<feature type="active site" description="Charge relay system" evidence="5">
    <location>
        <position position="70"/>
    </location>
</feature>
<sequence length="245" mass="25842">PWPLARISAVNTIERATFDTYIHQRAASGQGITIYVLDTGVDGLKSNIRSRDFAGASFVGGNPKEDPHGHGTSIASVLVDPWIGVAPSASIVSVQVVKANGMTDESAIIKGLQWVHSRAKPGKSVVNLSLTSAKSKYLDSAILAMYRANIPVFTAAGNFYSNACHYSPASSPGAFTVAASDINDRLMDFSNWGECVDLIAPGYHAPTAWADGRWNLVSGTSVATAYVAGVAALFLSDPELNVTKV</sequence>
<name>A0A4P9Y614_9FUNG</name>
<accession>A0A4P9Y614</accession>
<dbReference type="AlphaFoldDB" id="A0A4P9Y614"/>
<evidence type="ECO:0000313" key="8">
    <source>
        <dbReference type="Proteomes" id="UP000267251"/>
    </source>
</evidence>
<feature type="non-terminal residue" evidence="7">
    <location>
        <position position="1"/>
    </location>
</feature>
<evidence type="ECO:0000256" key="1">
    <source>
        <dbReference type="ARBA" id="ARBA00011073"/>
    </source>
</evidence>
<keyword evidence="3 5" id="KW-0378">Hydrolase</keyword>
<dbReference type="GO" id="GO:0005615">
    <property type="term" value="C:extracellular space"/>
    <property type="evidence" value="ECO:0007669"/>
    <property type="project" value="TreeGrafter"/>
</dbReference>
<keyword evidence="2 5" id="KW-0645">Protease</keyword>
<dbReference type="PANTHER" id="PTHR43806:SF11">
    <property type="entry name" value="CEREVISIN-RELATED"/>
    <property type="match status" value="1"/>
</dbReference>
<organism evidence="7 8">
    <name type="scientific">Piptocephalis cylindrospora</name>
    <dbReference type="NCBI Taxonomy" id="1907219"/>
    <lineage>
        <taxon>Eukaryota</taxon>
        <taxon>Fungi</taxon>
        <taxon>Fungi incertae sedis</taxon>
        <taxon>Zoopagomycota</taxon>
        <taxon>Zoopagomycotina</taxon>
        <taxon>Zoopagomycetes</taxon>
        <taxon>Zoopagales</taxon>
        <taxon>Piptocephalidaceae</taxon>
        <taxon>Piptocephalis</taxon>
    </lineage>
</organism>
<feature type="non-terminal residue" evidence="7">
    <location>
        <position position="245"/>
    </location>
</feature>
<dbReference type="InterPro" id="IPR015500">
    <property type="entry name" value="Peptidase_S8_subtilisin-rel"/>
</dbReference>
<dbReference type="Pfam" id="PF00082">
    <property type="entry name" value="Peptidase_S8"/>
    <property type="match status" value="1"/>
</dbReference>
<reference evidence="8" key="1">
    <citation type="journal article" date="2018" name="Nat. Microbiol.">
        <title>Leveraging single-cell genomics to expand the fungal tree of life.</title>
        <authorList>
            <person name="Ahrendt S.R."/>
            <person name="Quandt C.A."/>
            <person name="Ciobanu D."/>
            <person name="Clum A."/>
            <person name="Salamov A."/>
            <person name="Andreopoulos B."/>
            <person name="Cheng J.F."/>
            <person name="Woyke T."/>
            <person name="Pelin A."/>
            <person name="Henrissat B."/>
            <person name="Reynolds N.K."/>
            <person name="Benny G.L."/>
            <person name="Smith M.E."/>
            <person name="James T.Y."/>
            <person name="Grigoriev I.V."/>
        </authorList>
    </citation>
    <scope>NUCLEOTIDE SEQUENCE [LARGE SCALE GENOMIC DNA]</scope>
</reference>
<dbReference type="GO" id="GO:0004252">
    <property type="term" value="F:serine-type endopeptidase activity"/>
    <property type="evidence" value="ECO:0007669"/>
    <property type="project" value="UniProtKB-UniRule"/>
</dbReference>
<dbReference type="InterPro" id="IPR050131">
    <property type="entry name" value="Peptidase_S8_subtilisin-like"/>
</dbReference>
<dbReference type="Proteomes" id="UP000267251">
    <property type="component" value="Unassembled WGS sequence"/>
</dbReference>
<feature type="active site" description="Charge relay system" evidence="5">
    <location>
        <position position="221"/>
    </location>
</feature>
<proteinExistence type="inferred from homology"/>
<dbReference type="InterPro" id="IPR034193">
    <property type="entry name" value="PCSK9_ProteinaseK-like"/>
</dbReference>
<evidence type="ECO:0000259" key="6">
    <source>
        <dbReference type="Pfam" id="PF00082"/>
    </source>
</evidence>
<dbReference type="InterPro" id="IPR036852">
    <property type="entry name" value="Peptidase_S8/S53_dom_sf"/>
</dbReference>
<evidence type="ECO:0000256" key="5">
    <source>
        <dbReference type="PROSITE-ProRule" id="PRU01240"/>
    </source>
</evidence>
<dbReference type="InterPro" id="IPR000209">
    <property type="entry name" value="Peptidase_S8/S53_dom"/>
</dbReference>
<keyword evidence="4 5" id="KW-0720">Serine protease</keyword>
<comment type="similarity">
    <text evidence="1 5">Belongs to the peptidase S8 family.</text>
</comment>
<dbReference type="PANTHER" id="PTHR43806">
    <property type="entry name" value="PEPTIDASE S8"/>
    <property type="match status" value="1"/>
</dbReference>
<evidence type="ECO:0000313" key="7">
    <source>
        <dbReference type="EMBL" id="RKP14447.1"/>
    </source>
</evidence>
<keyword evidence="8" id="KW-1185">Reference proteome</keyword>
<dbReference type="SUPFAM" id="SSF52743">
    <property type="entry name" value="Subtilisin-like"/>
    <property type="match status" value="1"/>
</dbReference>
<evidence type="ECO:0000256" key="3">
    <source>
        <dbReference type="ARBA" id="ARBA00022801"/>
    </source>
</evidence>
<feature type="active site" description="Charge relay system" evidence="5">
    <location>
        <position position="38"/>
    </location>
</feature>
<dbReference type="GO" id="GO:0006508">
    <property type="term" value="P:proteolysis"/>
    <property type="evidence" value="ECO:0007669"/>
    <property type="project" value="UniProtKB-KW"/>
</dbReference>
<evidence type="ECO:0000256" key="2">
    <source>
        <dbReference type="ARBA" id="ARBA00022670"/>
    </source>
</evidence>
<protein>
    <submittedName>
        <fullName evidence="7">Peptidase S8/S53 domain-containing protein</fullName>
    </submittedName>
</protein>